<evidence type="ECO:0000313" key="1">
    <source>
        <dbReference type="EMBL" id="MCB8879629.1"/>
    </source>
</evidence>
<accession>A0A964E2S7</accession>
<evidence type="ECO:0000313" key="2">
    <source>
        <dbReference type="Proteomes" id="UP000721844"/>
    </source>
</evidence>
<protein>
    <submittedName>
        <fullName evidence="1">Uncharacterized protein</fullName>
    </submittedName>
</protein>
<dbReference type="Proteomes" id="UP000721844">
    <property type="component" value="Unassembled WGS sequence"/>
</dbReference>
<reference evidence="1 2" key="1">
    <citation type="journal article" date="2021" name="Microorganisms">
        <title>Acidisoma silvae sp. nov. and Acidisomacellulosilytica sp. nov., Two Acidophilic Bacteria Isolated from Decaying Wood, Hydrolyzing Cellulose and Producing Poly-3-hydroxybutyrate.</title>
        <authorList>
            <person name="Mieszkin S."/>
            <person name="Pouder E."/>
            <person name="Uroz S."/>
            <person name="Simon-Colin C."/>
            <person name="Alain K."/>
        </authorList>
    </citation>
    <scope>NUCLEOTIDE SEQUENCE [LARGE SCALE GENOMIC DNA]</scope>
    <source>
        <strain evidence="1 2">HW T5.17</strain>
    </source>
</reference>
<dbReference type="AlphaFoldDB" id="A0A964E2S7"/>
<name>A0A964E2S7_9PROT</name>
<comment type="caution">
    <text evidence="1">The sequence shown here is derived from an EMBL/GenBank/DDBJ whole genome shotgun (WGS) entry which is preliminary data.</text>
</comment>
<keyword evidence="2" id="KW-1185">Reference proteome</keyword>
<proteinExistence type="predicted"/>
<dbReference type="RefSeq" id="WP_227306257.1">
    <property type="nucleotide sequence ID" value="NZ_JAESVA010000002.1"/>
</dbReference>
<gene>
    <name evidence="1" type="ORF">ACELLULO517_05235</name>
</gene>
<organism evidence="1 2">
    <name type="scientific">Acidisoma cellulosilyticum</name>
    <dbReference type="NCBI Taxonomy" id="2802395"/>
    <lineage>
        <taxon>Bacteria</taxon>
        <taxon>Pseudomonadati</taxon>
        <taxon>Pseudomonadota</taxon>
        <taxon>Alphaproteobacteria</taxon>
        <taxon>Acetobacterales</taxon>
        <taxon>Acidocellaceae</taxon>
        <taxon>Acidisoma</taxon>
    </lineage>
</organism>
<sequence length="79" mass="8874">MDDVKKVEGFFEERGVSDDCPFCATTEWGVFANGEITVKITTGVPENKMDTYVLVCLNCGFVRMHLKDRLLTPKRSVGQ</sequence>
<dbReference type="EMBL" id="JAESVA010000002">
    <property type="protein sequence ID" value="MCB8879629.1"/>
    <property type="molecule type" value="Genomic_DNA"/>
</dbReference>